<name>A0ABU8NMF9_9SPHI</name>
<accession>A0ABU8NMF9</accession>
<evidence type="ECO:0000313" key="2">
    <source>
        <dbReference type="EMBL" id="MEJ2903440.1"/>
    </source>
</evidence>
<feature type="region of interest" description="Disordered" evidence="1">
    <location>
        <begin position="28"/>
        <end position="59"/>
    </location>
</feature>
<proteinExistence type="predicted"/>
<keyword evidence="3" id="KW-1185">Reference proteome</keyword>
<protein>
    <submittedName>
        <fullName evidence="2">Uncharacterized protein</fullName>
    </submittedName>
</protein>
<sequence>MLFLYLSLYQFNKKHYGNQLPGCRTRPDLGHCPDPIPDPQEQEGPEKIRARAEPVRAEA</sequence>
<reference evidence="2 3" key="1">
    <citation type="submission" date="2024-03" db="EMBL/GenBank/DDBJ databases">
        <title>Sequence of Lycoming College Course Isolates.</title>
        <authorList>
            <person name="Plotts O."/>
            <person name="Newman J."/>
        </authorList>
    </citation>
    <scope>NUCLEOTIDE SEQUENCE [LARGE SCALE GENOMIC DNA]</scope>
    <source>
        <strain evidence="2 3">CJB-3</strain>
    </source>
</reference>
<gene>
    <name evidence="2" type="ORF">WAE58_13435</name>
</gene>
<dbReference type="Proteomes" id="UP001378956">
    <property type="component" value="Unassembled WGS sequence"/>
</dbReference>
<feature type="compositionally biased region" description="Basic and acidic residues" evidence="1">
    <location>
        <begin position="44"/>
        <end position="59"/>
    </location>
</feature>
<comment type="caution">
    <text evidence="2">The sequence shown here is derived from an EMBL/GenBank/DDBJ whole genome shotgun (WGS) entry which is preliminary data.</text>
</comment>
<organism evidence="2 3">
    <name type="scientific">Pedobacter panaciterrae</name>
    <dbReference type="NCBI Taxonomy" id="363849"/>
    <lineage>
        <taxon>Bacteria</taxon>
        <taxon>Pseudomonadati</taxon>
        <taxon>Bacteroidota</taxon>
        <taxon>Sphingobacteriia</taxon>
        <taxon>Sphingobacteriales</taxon>
        <taxon>Sphingobacteriaceae</taxon>
        <taxon>Pedobacter</taxon>
    </lineage>
</organism>
<evidence type="ECO:0000256" key="1">
    <source>
        <dbReference type="SAM" id="MobiDB-lite"/>
    </source>
</evidence>
<evidence type="ECO:0000313" key="3">
    <source>
        <dbReference type="Proteomes" id="UP001378956"/>
    </source>
</evidence>
<dbReference type="RefSeq" id="WP_172659996.1">
    <property type="nucleotide sequence ID" value="NZ_CBFGNQ010000001.1"/>
</dbReference>
<dbReference type="EMBL" id="JBBEUB010000004">
    <property type="protein sequence ID" value="MEJ2903440.1"/>
    <property type="molecule type" value="Genomic_DNA"/>
</dbReference>